<sequence>MSIPKIIHYCWFGGNPKPKVIQDCIASWKEYCPDYKIKEWNESNYDVNKTKYTQLAYKSKKYAFLTDYVRLDILYNEGGIYMDTDVKLIKPIDDLIEKGNFMSFEKVGRVNTGVGFASEKGMSILKENLDYYNAHDFTDKNNNFNPEICVKITTQLLEKHGLDYKRNEIQRVDNFTIYPSDYFSPKKMGTEKLTITSNTHGIHLYASSWYKGSPLIKKFKYRLIPLKEFVKYKILKRKLYE</sequence>
<dbReference type="EMBL" id="SRYV01000011">
    <property type="protein sequence ID" value="TGY14001.1"/>
    <property type="molecule type" value="Genomic_DNA"/>
</dbReference>
<gene>
    <name evidence="2" type="ORF">E5351_06625</name>
</gene>
<dbReference type="AlphaFoldDB" id="A0A4S2BHP7"/>
<dbReference type="Pfam" id="PF04488">
    <property type="entry name" value="Gly_transf_sug"/>
    <property type="match status" value="1"/>
</dbReference>
<dbReference type="RefSeq" id="WP_004040450.1">
    <property type="nucleotide sequence ID" value="NZ_AQFR02000003.1"/>
</dbReference>
<comment type="caution">
    <text evidence="2">The sequence shown here is derived from an EMBL/GenBank/DDBJ whole genome shotgun (WGS) entry which is preliminary data.</text>
</comment>
<proteinExistence type="predicted"/>
<evidence type="ECO:0000256" key="1">
    <source>
        <dbReference type="ARBA" id="ARBA00022679"/>
    </source>
</evidence>
<accession>A0A4S2BHP7</accession>
<dbReference type="GO" id="GO:0016020">
    <property type="term" value="C:membrane"/>
    <property type="evidence" value="ECO:0007669"/>
    <property type="project" value="GOC"/>
</dbReference>
<dbReference type="InterPro" id="IPR029044">
    <property type="entry name" value="Nucleotide-diphossugar_trans"/>
</dbReference>
<organism evidence="2 3">
    <name type="scientific">Lactobacillus intestinalis</name>
    <dbReference type="NCBI Taxonomy" id="151781"/>
    <lineage>
        <taxon>Bacteria</taxon>
        <taxon>Bacillati</taxon>
        <taxon>Bacillota</taxon>
        <taxon>Bacilli</taxon>
        <taxon>Lactobacillales</taxon>
        <taxon>Lactobacillaceae</taxon>
        <taxon>Lactobacillus</taxon>
    </lineage>
</organism>
<keyword evidence="1 2" id="KW-0808">Transferase</keyword>
<dbReference type="PANTHER" id="PTHR32385:SF15">
    <property type="entry name" value="INOSITOL PHOSPHOCERAMIDE MANNOSYLTRANSFERASE 1"/>
    <property type="match status" value="1"/>
</dbReference>
<dbReference type="InterPro" id="IPR007577">
    <property type="entry name" value="GlycoTrfase_DXD_sugar-bd_CS"/>
</dbReference>
<evidence type="ECO:0000313" key="2">
    <source>
        <dbReference type="EMBL" id="TGY14001.1"/>
    </source>
</evidence>
<name>A0A4S2BHP7_9LACO</name>
<dbReference type="SUPFAM" id="SSF53448">
    <property type="entry name" value="Nucleotide-diphospho-sugar transferases"/>
    <property type="match status" value="1"/>
</dbReference>
<protein>
    <submittedName>
        <fullName evidence="2">Glycosyl transferase</fullName>
    </submittedName>
</protein>
<evidence type="ECO:0000313" key="3">
    <source>
        <dbReference type="Proteomes" id="UP000309117"/>
    </source>
</evidence>
<reference evidence="2 3" key="1">
    <citation type="submission" date="2019-04" db="EMBL/GenBank/DDBJ databases">
        <title>Microbes associate with the intestines of laboratory mice.</title>
        <authorList>
            <person name="Navarre W."/>
            <person name="Wong E."/>
            <person name="Huang K."/>
            <person name="Tropini C."/>
            <person name="Ng K."/>
            <person name="Yu B."/>
        </authorList>
    </citation>
    <scope>NUCLEOTIDE SEQUENCE [LARGE SCALE GENOMIC DNA]</scope>
    <source>
        <strain evidence="2 3">NM61_E11</strain>
    </source>
</reference>
<dbReference type="Proteomes" id="UP000309117">
    <property type="component" value="Unassembled WGS sequence"/>
</dbReference>
<dbReference type="GO" id="GO:0051999">
    <property type="term" value="P:mannosyl-inositol phosphorylceramide biosynthetic process"/>
    <property type="evidence" value="ECO:0007669"/>
    <property type="project" value="TreeGrafter"/>
</dbReference>
<dbReference type="PANTHER" id="PTHR32385">
    <property type="entry name" value="MANNOSYL PHOSPHORYLINOSITOL CERAMIDE SYNTHASE"/>
    <property type="match status" value="1"/>
</dbReference>
<dbReference type="InterPro" id="IPR051706">
    <property type="entry name" value="Glycosyltransferase_domain"/>
</dbReference>
<dbReference type="GO" id="GO:0000030">
    <property type="term" value="F:mannosyltransferase activity"/>
    <property type="evidence" value="ECO:0007669"/>
    <property type="project" value="TreeGrafter"/>
</dbReference>
<dbReference type="Gene3D" id="3.90.550.20">
    <property type="match status" value="1"/>
</dbReference>